<dbReference type="NCBIfam" id="TIGR01760">
    <property type="entry name" value="tape_meas_TP901"/>
    <property type="match status" value="2"/>
</dbReference>
<dbReference type="EMBL" id="CP045423">
    <property type="protein sequence ID" value="QFU15318.1"/>
    <property type="molecule type" value="Genomic_DNA"/>
</dbReference>
<dbReference type="RefSeq" id="WP_152584964.1">
    <property type="nucleotide sequence ID" value="NZ_CP045423.1"/>
</dbReference>
<sequence length="870" mass="91303">MTASVAELIIRLRDDASARAAQVAKSLDGIAKAEKAIANQSGAMRKLATDLDKANQAVKRIGDLRDAQKGLSAARTAFQEAQKNVQSLARQVAAAEKPTKELATAMRRAQSTVKQAAAEFDRQKSVTIAAKSAAEKFTGSITTLATAEVRAKSIIESTTAAIKRQAEAEVRAAAQAEAAAKKQEATRLRQQARREGVRNVAGAAGVYLGYRGKQFAVNAVESAAEFDIGVRKQREFVDLPKSVQDKLLIPQAMRIGQETQFSNLDVVRAQTKAMQGLPSDFTAQLRAEVGAGIIENVKNYALVMEADMEASAEAIRSYLQQTGKDISTKEKALQEANLATNKLVKMAKLGGMSDEDVQQFMKFAASPGTTAGLSDDTLMSLGALARRGGLRGDEAGTFIRSASSKLVAPTKKGIAALNAAGINYSSYVGMPDKLETSRLESQFKNDIGVGFTPAVRKRLDSILSDPKLLGDRSAFTAAVTGAVQPLFKSTKKGGMAASDSAKVAKAANSFYGVSAESVDAERLLDAIMNSNMSLAQLNAFFTDKHGGKGAITQKAWDEFKATRQQIGGIGSDPNFAKSKADEIMGGLGGSLERFKGSIENLTQSVGTANEKWLSYSFETVGNLLDSFSNLSNETKVAVTAVAGVGAAFAGVKGLQTLMGGFGLSASAVALNESAAALTLAAARLGAGGAAGVATNAVTTAATTSAVATTTSTAAVPLLTRLTTGLGASSILGPVFAFGAAGEVYKPTTPLSHPYRNDIAIDTGQWERARRAQEEWNRDPEAARGRAWMRMGSSGVDIQNAGLQAGQTAAQGIQQGIQDQAGLVEQEAQRIFENINSMFGKGVDVPIRLQPQGFDQSLRGVHADIGIGGAR</sequence>
<organism evidence="3 4">
    <name type="scientific">Microvirga thermotolerans</name>
    <dbReference type="NCBI Taxonomy" id="2651334"/>
    <lineage>
        <taxon>Bacteria</taxon>
        <taxon>Pseudomonadati</taxon>
        <taxon>Pseudomonadota</taxon>
        <taxon>Alphaproteobacteria</taxon>
        <taxon>Hyphomicrobiales</taxon>
        <taxon>Methylobacteriaceae</taxon>
        <taxon>Microvirga</taxon>
    </lineage>
</organism>
<dbReference type="Pfam" id="PF10145">
    <property type="entry name" value="PhageMin_Tail"/>
    <property type="match status" value="1"/>
</dbReference>
<evidence type="ECO:0000256" key="1">
    <source>
        <dbReference type="SAM" id="Coils"/>
    </source>
</evidence>
<evidence type="ECO:0000313" key="4">
    <source>
        <dbReference type="Proteomes" id="UP000325614"/>
    </source>
</evidence>
<feature type="coiled-coil region" evidence="1">
    <location>
        <begin position="64"/>
        <end position="91"/>
    </location>
</feature>
<feature type="coiled-coil region" evidence="1">
    <location>
        <begin position="163"/>
        <end position="195"/>
    </location>
</feature>
<dbReference type="KEGG" id="mico:GDR74_03250"/>
<keyword evidence="1" id="KW-0175">Coiled coil</keyword>
<name>A0A5P9JU60_9HYPH</name>
<evidence type="ECO:0000259" key="2">
    <source>
        <dbReference type="Pfam" id="PF10145"/>
    </source>
</evidence>
<proteinExistence type="predicted"/>
<reference evidence="3 4" key="1">
    <citation type="submission" date="2019-10" db="EMBL/GenBank/DDBJ databases">
        <title>Isolation, Identification of Microvirga thermotolerans HR1, a novel thermophilic bacterium and Comparative Genomics of the genus Microvirga.</title>
        <authorList>
            <person name="Li J."/>
            <person name="Zhang W."/>
            <person name="Lin M."/>
            <person name="Wang J."/>
        </authorList>
    </citation>
    <scope>NUCLEOTIDE SEQUENCE [LARGE SCALE GENOMIC DNA]</scope>
    <source>
        <strain evidence="3 4">HR1</strain>
    </source>
</reference>
<dbReference type="InterPro" id="IPR010090">
    <property type="entry name" value="Phage_tape_meas"/>
</dbReference>
<dbReference type="AlphaFoldDB" id="A0A5P9JU60"/>
<evidence type="ECO:0000313" key="3">
    <source>
        <dbReference type="EMBL" id="QFU15318.1"/>
    </source>
</evidence>
<dbReference type="Proteomes" id="UP000325614">
    <property type="component" value="Chromosome"/>
</dbReference>
<keyword evidence="4" id="KW-1185">Reference proteome</keyword>
<gene>
    <name evidence="3" type="ORF">GDR74_03250</name>
</gene>
<protein>
    <submittedName>
        <fullName evidence="3">Phage tail tape measure protein</fullName>
    </submittedName>
</protein>
<accession>A0A5P9JU60</accession>
<feature type="domain" description="Phage tail tape measure protein" evidence="2">
    <location>
        <begin position="251"/>
        <end position="426"/>
    </location>
</feature>